<evidence type="ECO:0000313" key="3">
    <source>
        <dbReference type="Proteomes" id="UP000031575"/>
    </source>
</evidence>
<dbReference type="GeneID" id="63673852"/>
<reference evidence="2 3" key="1">
    <citation type="journal article" date="2014" name="BMC Genomics">
        <title>Comparative genomics of the major fungal agents of human and animal Sporotrichosis: Sporothrix schenckii and Sporothrix brasiliensis.</title>
        <authorList>
            <person name="Teixeira M.M."/>
            <person name="de Almeida L.G."/>
            <person name="Kubitschek-Barreira P."/>
            <person name="Alves F.L."/>
            <person name="Kioshima E.S."/>
            <person name="Abadio A.K."/>
            <person name="Fernandes L."/>
            <person name="Derengowski L.S."/>
            <person name="Ferreira K.S."/>
            <person name="Souza R.C."/>
            <person name="Ruiz J.C."/>
            <person name="de Andrade N.C."/>
            <person name="Paes H.C."/>
            <person name="Nicola A.M."/>
            <person name="Albuquerque P."/>
            <person name="Gerber A.L."/>
            <person name="Martins V.P."/>
            <person name="Peconick L.D."/>
            <person name="Neto A.V."/>
            <person name="Chaucanez C.B."/>
            <person name="Silva P.A."/>
            <person name="Cunha O.L."/>
            <person name="de Oliveira F.F."/>
            <person name="dos Santos T.C."/>
            <person name="Barros A.L."/>
            <person name="Soares M.A."/>
            <person name="de Oliveira L.M."/>
            <person name="Marini M.M."/>
            <person name="Villalobos-Duno H."/>
            <person name="Cunha M.M."/>
            <person name="de Hoog S."/>
            <person name="da Silveira J.F."/>
            <person name="Henrissat B."/>
            <person name="Nino-Vega G.A."/>
            <person name="Cisalpino P.S."/>
            <person name="Mora-Montes H.M."/>
            <person name="Almeida S.R."/>
            <person name="Stajich J.E."/>
            <person name="Lopes-Bezerra L.M."/>
            <person name="Vasconcelos A.T."/>
            <person name="Felipe M.S."/>
        </authorList>
    </citation>
    <scope>NUCLEOTIDE SEQUENCE [LARGE SCALE GENOMIC DNA]</scope>
    <source>
        <strain evidence="2 3">5110</strain>
    </source>
</reference>
<organism evidence="2 3">
    <name type="scientific">Sporothrix brasiliensis 5110</name>
    <dbReference type="NCBI Taxonomy" id="1398154"/>
    <lineage>
        <taxon>Eukaryota</taxon>
        <taxon>Fungi</taxon>
        <taxon>Dikarya</taxon>
        <taxon>Ascomycota</taxon>
        <taxon>Pezizomycotina</taxon>
        <taxon>Sordariomycetes</taxon>
        <taxon>Sordariomycetidae</taxon>
        <taxon>Ophiostomatales</taxon>
        <taxon>Ophiostomataceae</taxon>
        <taxon>Sporothrix</taxon>
    </lineage>
</organism>
<keyword evidence="3" id="KW-1185">Reference proteome</keyword>
<feature type="region of interest" description="Disordered" evidence="1">
    <location>
        <begin position="81"/>
        <end position="225"/>
    </location>
</feature>
<feature type="compositionally biased region" description="Low complexity" evidence="1">
    <location>
        <begin position="194"/>
        <end position="218"/>
    </location>
</feature>
<dbReference type="Proteomes" id="UP000031575">
    <property type="component" value="Unassembled WGS sequence"/>
</dbReference>
<evidence type="ECO:0000256" key="1">
    <source>
        <dbReference type="SAM" id="MobiDB-lite"/>
    </source>
</evidence>
<dbReference type="CDD" id="cd00167">
    <property type="entry name" value="SANT"/>
    <property type="match status" value="1"/>
</dbReference>
<feature type="compositionally biased region" description="Low complexity" evidence="1">
    <location>
        <begin position="124"/>
        <end position="138"/>
    </location>
</feature>
<evidence type="ECO:0008006" key="4">
    <source>
        <dbReference type="Google" id="ProtNLM"/>
    </source>
</evidence>
<dbReference type="OrthoDB" id="5399305at2759"/>
<dbReference type="InterPro" id="IPR001005">
    <property type="entry name" value="SANT/Myb"/>
</dbReference>
<feature type="region of interest" description="Disordered" evidence="1">
    <location>
        <begin position="1"/>
        <end position="42"/>
    </location>
</feature>
<feature type="compositionally biased region" description="Basic residues" evidence="1">
    <location>
        <begin position="151"/>
        <end position="189"/>
    </location>
</feature>
<name>A0A0C2ETH2_9PEZI</name>
<sequence length="447" mass="47021">MSPTLQMASPATYTPTSDAMDRHEYGISKNRKPSSTGGGRAWSDDEEVYLLQTRLQKMPYKHIAAHLKKTELACRLHYHQLSHGSNRRKRTTSVSSGSSTGGHSPILAASMPSPIHEHGGHGHGQSSPTPSPPGSSGSFGHGHAHNNGLGHAHHHGIHSHHNSHGMPHGHGHGHGHGQGHGHNHSHGHCIHLPSINTDISNTHNSISNSSNSTHNTSSPRLPTILPKPVSMTLALVTGAGSLSSSSRNGSYMGDASTAPPHSAPLLPAATFSTRTPTSATTPRPGANSKDSREGMPNLRLDCSGLPPLPLSSTGPHHPVDMARLHAVYAGHRTSFWSTIAGEYGRGSNPLVLEQAWRTGGSGLPSLSTSSSAGSTVTAVTATNGTPLTPDTSPDEREAFYGAKGTQAAADKTRISSILGIDANPRSPKEREMVRRLEEERVVVPPVA</sequence>
<feature type="compositionally biased region" description="Basic residues" evidence="1">
    <location>
        <begin position="81"/>
        <end position="91"/>
    </location>
</feature>
<dbReference type="HOGENOM" id="CLU_042560_0_0_1"/>
<feature type="region of interest" description="Disordered" evidence="1">
    <location>
        <begin position="240"/>
        <end position="316"/>
    </location>
</feature>
<dbReference type="RefSeq" id="XP_040617799.1">
    <property type="nucleotide sequence ID" value="XM_040758931.1"/>
</dbReference>
<proteinExistence type="predicted"/>
<dbReference type="AlphaFoldDB" id="A0A0C2ETH2"/>
<dbReference type="EMBL" id="AWTV01000008">
    <property type="protein sequence ID" value="KIH89789.1"/>
    <property type="molecule type" value="Genomic_DNA"/>
</dbReference>
<comment type="caution">
    <text evidence="2">The sequence shown here is derived from an EMBL/GenBank/DDBJ whole genome shotgun (WGS) entry which is preliminary data.</text>
</comment>
<evidence type="ECO:0000313" key="2">
    <source>
        <dbReference type="EMBL" id="KIH89789.1"/>
    </source>
</evidence>
<dbReference type="VEuPathDB" id="FungiDB:SPBR_00612"/>
<feature type="compositionally biased region" description="Low complexity" evidence="1">
    <location>
        <begin position="92"/>
        <end position="104"/>
    </location>
</feature>
<protein>
    <recommendedName>
        <fullName evidence="4">Myb-like domain-containing protein</fullName>
    </recommendedName>
</protein>
<feature type="compositionally biased region" description="Low complexity" evidence="1">
    <location>
        <begin position="240"/>
        <end position="286"/>
    </location>
</feature>
<accession>A0A0C2ETH2</accession>
<gene>
    <name evidence="2" type="ORF">SPBR_00612</name>
</gene>
<feature type="compositionally biased region" description="Polar residues" evidence="1">
    <location>
        <begin position="1"/>
        <end position="17"/>
    </location>
</feature>